<dbReference type="InterPro" id="IPR001138">
    <property type="entry name" value="Zn2Cys6_DnaBD"/>
</dbReference>
<dbReference type="GO" id="GO:0005634">
    <property type="term" value="C:nucleus"/>
    <property type="evidence" value="ECO:0007669"/>
    <property type="project" value="UniProtKB-SubCell"/>
</dbReference>
<dbReference type="OrthoDB" id="2309723at2759"/>
<sequence length="503" mass="56229">MTLAPSSLAKGQACLDCRRRKIKCDGVRPICGPCYRAQRYEDCEFGSTLNSKTPSRMQRIENDIALVEHRIMDLQIHSSLPLQTLRRDHSGRNGVQTNSTQTQVLQIALETIVARAEEIGFFLHLPKFRSLCFGTAGSRERPPSALTDSICLWAAVISPSESLRKPENKFLARAVQASTTISASSHRLKILYGIQTEILLCQYFLHKGRLVEAQYHLSIAVSFAVVGKLAHIGSTGSQFTFRDSIERGEYIIGYWTVVALDGIWSSMLNFPSHFGSESILNADTPWPLEMDTYERNPPIFPPMNTVRAFMENVPNEKEPSRLSVLAKAAILLQKADCISREWQPNMSSRDSAAYFQRFSELNERIRTFRVNSPNTLAGYPPAFKPRVILAHSVAHVATLQLNRIFMANAQCRELALASCKSIVWTIHSADWKSMAHIDPIIGSIWSTTAGMLFEEITRIQTVPGAAAVVADLRNGYDEIVLSVSHFSKDSAFMQFQLTQLCGN</sequence>
<dbReference type="Proteomes" id="UP000636479">
    <property type="component" value="Unassembled WGS sequence"/>
</dbReference>
<protein>
    <recommendedName>
        <fullName evidence="6">Zn(2)-C6 fungal-type domain-containing protein</fullName>
    </recommendedName>
</protein>
<accession>A0A8H6SA59</accession>
<dbReference type="PROSITE" id="PS00463">
    <property type="entry name" value="ZN2_CY6_FUNGAL_1"/>
    <property type="match status" value="1"/>
</dbReference>
<dbReference type="SMART" id="SM00066">
    <property type="entry name" value="GAL4"/>
    <property type="match status" value="1"/>
</dbReference>
<keyword evidence="8" id="KW-1185">Reference proteome</keyword>
<evidence type="ECO:0000313" key="7">
    <source>
        <dbReference type="EMBL" id="KAF7294597.1"/>
    </source>
</evidence>
<dbReference type="RefSeq" id="XP_037215960.1">
    <property type="nucleotide sequence ID" value="XM_037366566.1"/>
</dbReference>
<proteinExistence type="predicted"/>
<evidence type="ECO:0000259" key="6">
    <source>
        <dbReference type="PROSITE" id="PS50048"/>
    </source>
</evidence>
<dbReference type="GO" id="GO:0008270">
    <property type="term" value="F:zinc ion binding"/>
    <property type="evidence" value="ECO:0007669"/>
    <property type="project" value="InterPro"/>
</dbReference>
<dbReference type="GeneID" id="59349082"/>
<evidence type="ECO:0000313" key="8">
    <source>
        <dbReference type="Proteomes" id="UP000636479"/>
    </source>
</evidence>
<dbReference type="SUPFAM" id="SSF57701">
    <property type="entry name" value="Zn2/Cys6 DNA-binding domain"/>
    <property type="match status" value="1"/>
</dbReference>
<dbReference type="CDD" id="cd12148">
    <property type="entry name" value="fungal_TF_MHR"/>
    <property type="match status" value="1"/>
</dbReference>
<comment type="caution">
    <text evidence="7">The sequence shown here is derived from an EMBL/GenBank/DDBJ whole genome shotgun (WGS) entry which is preliminary data.</text>
</comment>
<name>A0A8H6SA59_9AGAR</name>
<evidence type="ECO:0000256" key="5">
    <source>
        <dbReference type="ARBA" id="ARBA00023242"/>
    </source>
</evidence>
<evidence type="ECO:0000256" key="3">
    <source>
        <dbReference type="ARBA" id="ARBA00023015"/>
    </source>
</evidence>
<evidence type="ECO:0000256" key="2">
    <source>
        <dbReference type="ARBA" id="ARBA00022723"/>
    </source>
</evidence>
<comment type="subcellular location">
    <subcellularLocation>
        <location evidence="1">Nucleus</location>
    </subcellularLocation>
</comment>
<dbReference type="GO" id="GO:0000981">
    <property type="term" value="F:DNA-binding transcription factor activity, RNA polymerase II-specific"/>
    <property type="evidence" value="ECO:0007669"/>
    <property type="project" value="InterPro"/>
</dbReference>
<dbReference type="Pfam" id="PF00172">
    <property type="entry name" value="Zn_clus"/>
    <property type="match status" value="1"/>
</dbReference>
<dbReference type="PANTHER" id="PTHR47338">
    <property type="entry name" value="ZN(II)2CYS6 TRANSCRIPTION FACTOR (EUROFUNG)-RELATED"/>
    <property type="match status" value="1"/>
</dbReference>
<dbReference type="CDD" id="cd00067">
    <property type="entry name" value="GAL4"/>
    <property type="match status" value="1"/>
</dbReference>
<dbReference type="AlphaFoldDB" id="A0A8H6SA59"/>
<dbReference type="EMBL" id="JACAZF010000009">
    <property type="protein sequence ID" value="KAF7294597.1"/>
    <property type="molecule type" value="Genomic_DNA"/>
</dbReference>
<organism evidence="7 8">
    <name type="scientific">Mycena indigotica</name>
    <dbReference type="NCBI Taxonomy" id="2126181"/>
    <lineage>
        <taxon>Eukaryota</taxon>
        <taxon>Fungi</taxon>
        <taxon>Dikarya</taxon>
        <taxon>Basidiomycota</taxon>
        <taxon>Agaricomycotina</taxon>
        <taxon>Agaricomycetes</taxon>
        <taxon>Agaricomycetidae</taxon>
        <taxon>Agaricales</taxon>
        <taxon>Marasmiineae</taxon>
        <taxon>Mycenaceae</taxon>
        <taxon>Mycena</taxon>
    </lineage>
</organism>
<reference evidence="7" key="1">
    <citation type="submission" date="2020-05" db="EMBL/GenBank/DDBJ databases">
        <title>Mycena genomes resolve the evolution of fungal bioluminescence.</title>
        <authorList>
            <person name="Tsai I.J."/>
        </authorList>
    </citation>
    <scope>NUCLEOTIDE SEQUENCE</scope>
    <source>
        <strain evidence="7">171206Taipei</strain>
    </source>
</reference>
<dbReference type="InterPro" id="IPR036864">
    <property type="entry name" value="Zn2-C6_fun-type_DNA-bd_sf"/>
</dbReference>
<dbReference type="Gene3D" id="4.10.240.10">
    <property type="entry name" value="Zn(2)-C6 fungal-type DNA-binding domain"/>
    <property type="match status" value="1"/>
</dbReference>
<keyword evidence="4" id="KW-0804">Transcription</keyword>
<dbReference type="PANTHER" id="PTHR47338:SF29">
    <property type="entry name" value="ZN(2)-C6 FUNGAL-TYPE DOMAIN-CONTAINING PROTEIN"/>
    <property type="match status" value="1"/>
</dbReference>
<gene>
    <name evidence="7" type="ORF">MIND_00996300</name>
</gene>
<feature type="domain" description="Zn(2)-C6 fungal-type" evidence="6">
    <location>
        <begin position="13"/>
        <end position="45"/>
    </location>
</feature>
<dbReference type="PROSITE" id="PS50048">
    <property type="entry name" value="ZN2_CY6_FUNGAL_2"/>
    <property type="match status" value="1"/>
</dbReference>
<evidence type="ECO:0000256" key="4">
    <source>
        <dbReference type="ARBA" id="ARBA00023163"/>
    </source>
</evidence>
<keyword evidence="5" id="KW-0539">Nucleus</keyword>
<dbReference type="InterPro" id="IPR050815">
    <property type="entry name" value="TF_fung"/>
</dbReference>
<keyword evidence="3" id="KW-0805">Transcription regulation</keyword>
<evidence type="ECO:0000256" key="1">
    <source>
        <dbReference type="ARBA" id="ARBA00004123"/>
    </source>
</evidence>
<keyword evidence="2" id="KW-0479">Metal-binding</keyword>